<dbReference type="GO" id="GO:0005737">
    <property type="term" value="C:cytoplasm"/>
    <property type="evidence" value="ECO:0007669"/>
    <property type="project" value="UniProtKB-SubCell"/>
</dbReference>
<dbReference type="PANTHER" id="PTHR34265:SF1">
    <property type="entry name" value="TYPE III PANTOTHENATE KINASE"/>
    <property type="match status" value="1"/>
</dbReference>
<feature type="binding site" evidence="16">
    <location>
        <begin position="108"/>
        <end position="111"/>
    </location>
    <ligand>
        <name>substrate</name>
    </ligand>
</feature>
<feature type="active site" description="Proton acceptor" evidence="16">
    <location>
        <position position="110"/>
    </location>
</feature>
<keyword evidence="9 16" id="KW-0547">Nucleotide-binding</keyword>
<dbReference type="STRING" id="1629334.Cva_01228"/>
<comment type="subcellular location">
    <subcellularLocation>
        <location evidence="3 16">Cytoplasm</location>
    </subcellularLocation>
</comment>
<dbReference type="InterPro" id="IPR004619">
    <property type="entry name" value="Type_III_PanK"/>
</dbReference>
<dbReference type="EC" id="2.7.1.33" evidence="6 16"/>
<dbReference type="OrthoDB" id="9804707at2"/>
<dbReference type="SUPFAM" id="SSF53067">
    <property type="entry name" value="Actin-like ATPase domain"/>
    <property type="match status" value="2"/>
</dbReference>
<evidence type="ECO:0000256" key="3">
    <source>
        <dbReference type="ARBA" id="ARBA00004496"/>
    </source>
</evidence>
<name>A0A0K8MDE8_9PROT</name>
<evidence type="ECO:0000256" key="15">
    <source>
        <dbReference type="ARBA" id="ARBA00040883"/>
    </source>
</evidence>
<comment type="function">
    <text evidence="16">Catalyzes the phosphorylation of pantothenate (Pan), the first step in CoA biosynthesis.</text>
</comment>
<evidence type="ECO:0000256" key="5">
    <source>
        <dbReference type="ARBA" id="ARBA00011738"/>
    </source>
</evidence>
<dbReference type="GO" id="GO:0015937">
    <property type="term" value="P:coenzyme A biosynthetic process"/>
    <property type="evidence" value="ECO:0007669"/>
    <property type="project" value="UniProtKB-UniRule"/>
</dbReference>
<keyword evidence="16" id="KW-0479">Metal-binding</keyword>
<evidence type="ECO:0000256" key="4">
    <source>
        <dbReference type="ARBA" id="ARBA00005225"/>
    </source>
</evidence>
<evidence type="ECO:0000256" key="9">
    <source>
        <dbReference type="ARBA" id="ARBA00022741"/>
    </source>
</evidence>
<keyword evidence="18" id="KW-1185">Reference proteome</keyword>
<evidence type="ECO:0000256" key="6">
    <source>
        <dbReference type="ARBA" id="ARBA00012102"/>
    </source>
</evidence>
<keyword evidence="10 16" id="KW-0418">Kinase</keyword>
<evidence type="ECO:0000256" key="1">
    <source>
        <dbReference type="ARBA" id="ARBA00001206"/>
    </source>
</evidence>
<comment type="subunit">
    <text evidence="5 16">Homodimer.</text>
</comment>
<dbReference type="AlphaFoldDB" id="A0A0K8MDE8"/>
<accession>A0A0K8MDE8</accession>
<dbReference type="CDD" id="cd24015">
    <property type="entry name" value="ASKHA_NBD_PanK-III"/>
    <property type="match status" value="1"/>
</dbReference>
<dbReference type="Gene3D" id="3.30.420.40">
    <property type="match status" value="2"/>
</dbReference>
<evidence type="ECO:0000256" key="2">
    <source>
        <dbReference type="ARBA" id="ARBA00001958"/>
    </source>
</evidence>
<comment type="cofactor">
    <cofactor evidence="16">
        <name>NH4(+)</name>
        <dbReference type="ChEBI" id="CHEBI:28938"/>
    </cofactor>
    <cofactor evidence="16">
        <name>K(+)</name>
        <dbReference type="ChEBI" id="CHEBI:29103"/>
    </cofactor>
    <text evidence="16">A monovalent cation. Ammonium or potassium.</text>
</comment>
<dbReference type="GO" id="GO:0005524">
    <property type="term" value="F:ATP binding"/>
    <property type="evidence" value="ECO:0007669"/>
    <property type="project" value="UniProtKB-UniRule"/>
</dbReference>
<keyword evidence="8 16" id="KW-0808">Transferase</keyword>
<evidence type="ECO:0000313" key="18">
    <source>
        <dbReference type="Proteomes" id="UP000036771"/>
    </source>
</evidence>
<reference evidence="17 18" key="1">
    <citation type="submission" date="2015-03" db="EMBL/GenBank/DDBJ databases">
        <title>Caedibacter varicaedens, whole genome shotgun sequence.</title>
        <authorList>
            <person name="Suzuki H."/>
            <person name="Dapper A.L."/>
            <person name="Gibson A.K."/>
            <person name="Jackson C."/>
            <person name="Lee H."/>
            <person name="Pejaver V.R."/>
            <person name="Doak T."/>
            <person name="Lynch M."/>
        </authorList>
    </citation>
    <scope>NUCLEOTIDE SEQUENCE [LARGE SCALE GENOMIC DNA]</scope>
</reference>
<dbReference type="GO" id="GO:0004594">
    <property type="term" value="F:pantothenate kinase activity"/>
    <property type="evidence" value="ECO:0007669"/>
    <property type="project" value="UniProtKB-UniRule"/>
</dbReference>
<dbReference type="NCBIfam" id="TIGR00671">
    <property type="entry name" value="baf"/>
    <property type="match status" value="1"/>
</dbReference>
<keyword evidence="12 16" id="KW-0630">Potassium</keyword>
<comment type="similarity">
    <text evidence="14 16">Belongs to the type III pantothenate kinase family.</text>
</comment>
<evidence type="ECO:0000256" key="13">
    <source>
        <dbReference type="ARBA" id="ARBA00022993"/>
    </source>
</evidence>
<dbReference type="Pfam" id="PF03309">
    <property type="entry name" value="Pan_kinase"/>
    <property type="match status" value="1"/>
</dbReference>
<keyword evidence="13 16" id="KW-0173">Coenzyme A biosynthesis</keyword>
<dbReference type="EMBL" id="BBVC01000067">
    <property type="protein sequence ID" value="GAO98565.1"/>
    <property type="molecule type" value="Genomic_DNA"/>
</dbReference>
<comment type="caution">
    <text evidence="17">The sequence shown here is derived from an EMBL/GenBank/DDBJ whole genome shotgun (WGS) entry which is preliminary data.</text>
</comment>
<comment type="caution">
    <text evidence="16">Lacks conserved residue(s) required for the propagation of feature annotation.</text>
</comment>
<protein>
    <recommendedName>
        <fullName evidence="15 16">Type III pantothenate kinase</fullName>
        <ecNumber evidence="6 16">2.7.1.33</ecNumber>
    </recommendedName>
    <alternativeName>
        <fullName evidence="16">PanK-III</fullName>
    </alternativeName>
    <alternativeName>
        <fullName evidence="16">Pantothenic acid kinase</fullName>
    </alternativeName>
</protein>
<sequence length="264" mass="28562">MLLVIDAGNTNICLALFREQELLKVWRALPDLFKDVHKCSQWLQNELTGSSFCPNDVKNIIISCVVPDLLSDIKAFCLDLFSQEVLVIGESSAPFPHSSLIDRPGEEGADLMANAFAAHTLYGGGPLLVIDFGTATTLSLVDGSGNFCGTVIAPGVQLSLRALYQAAAKLPEVAIIKPRNVIGTNTVDSMQSGIFWGYVSMIEGLIQCIKDENFRGLLSKEFKVVATGGLSSLIAPSCSRITHIDFDLTLKGIALIYETLPERK</sequence>
<dbReference type="PANTHER" id="PTHR34265">
    <property type="entry name" value="TYPE III PANTOTHENATE KINASE"/>
    <property type="match status" value="1"/>
</dbReference>
<evidence type="ECO:0000256" key="11">
    <source>
        <dbReference type="ARBA" id="ARBA00022840"/>
    </source>
</evidence>
<dbReference type="GO" id="GO:0046872">
    <property type="term" value="F:metal ion binding"/>
    <property type="evidence" value="ECO:0007669"/>
    <property type="project" value="UniProtKB-KW"/>
</dbReference>
<evidence type="ECO:0000256" key="12">
    <source>
        <dbReference type="ARBA" id="ARBA00022958"/>
    </source>
</evidence>
<evidence type="ECO:0000256" key="16">
    <source>
        <dbReference type="HAMAP-Rule" id="MF_01274"/>
    </source>
</evidence>
<keyword evidence="11 16" id="KW-0067">ATP-binding</keyword>
<dbReference type="InterPro" id="IPR043129">
    <property type="entry name" value="ATPase_NBD"/>
</dbReference>
<keyword evidence="7 16" id="KW-0963">Cytoplasm</keyword>
<gene>
    <name evidence="16 17" type="primary">coaX</name>
    <name evidence="17" type="ORF">Cva_01228</name>
</gene>
<evidence type="ECO:0000256" key="8">
    <source>
        <dbReference type="ARBA" id="ARBA00022679"/>
    </source>
</evidence>
<feature type="binding site" evidence="16">
    <location>
        <begin position="6"/>
        <end position="13"/>
    </location>
    <ligand>
        <name>ATP</name>
        <dbReference type="ChEBI" id="CHEBI:30616"/>
    </ligand>
</feature>
<feature type="binding site" evidence="16">
    <location>
        <position position="131"/>
    </location>
    <ligand>
        <name>K(+)</name>
        <dbReference type="ChEBI" id="CHEBI:29103"/>
    </ligand>
</feature>
<proteinExistence type="inferred from homology"/>
<dbReference type="HAMAP" id="MF_01274">
    <property type="entry name" value="Pantothen_kinase_3"/>
    <property type="match status" value="1"/>
</dbReference>
<evidence type="ECO:0000256" key="7">
    <source>
        <dbReference type="ARBA" id="ARBA00022490"/>
    </source>
</evidence>
<evidence type="ECO:0000256" key="10">
    <source>
        <dbReference type="ARBA" id="ARBA00022777"/>
    </source>
</evidence>
<comment type="pathway">
    <text evidence="4 16">Cofactor biosynthesis; coenzyme A biosynthesis; CoA from (R)-pantothenate: step 1/5.</text>
</comment>
<dbReference type="UniPathway" id="UPA00241">
    <property type="reaction ID" value="UER00352"/>
</dbReference>
<dbReference type="Proteomes" id="UP000036771">
    <property type="component" value="Unassembled WGS sequence"/>
</dbReference>
<evidence type="ECO:0000256" key="14">
    <source>
        <dbReference type="ARBA" id="ARBA00038036"/>
    </source>
</evidence>
<feature type="binding site" evidence="16">
    <location>
        <position position="134"/>
    </location>
    <ligand>
        <name>ATP</name>
        <dbReference type="ChEBI" id="CHEBI:30616"/>
    </ligand>
</feature>
<organism evidence="17 18">
    <name type="scientific">Caedimonas varicaedens</name>
    <dbReference type="NCBI Taxonomy" id="1629334"/>
    <lineage>
        <taxon>Bacteria</taxon>
        <taxon>Pseudomonadati</taxon>
        <taxon>Pseudomonadota</taxon>
        <taxon>Alphaproteobacteria</taxon>
        <taxon>Holosporales</taxon>
        <taxon>Caedimonadaceae</taxon>
        <taxon>Caedimonas</taxon>
    </lineage>
</organism>
<comment type="cofactor">
    <cofactor evidence="2">
        <name>K(+)</name>
        <dbReference type="ChEBI" id="CHEBI:29103"/>
    </cofactor>
</comment>
<comment type="catalytic activity">
    <reaction evidence="1 16">
        <text>(R)-pantothenate + ATP = (R)-4'-phosphopantothenate + ADP + H(+)</text>
        <dbReference type="Rhea" id="RHEA:16373"/>
        <dbReference type="ChEBI" id="CHEBI:10986"/>
        <dbReference type="ChEBI" id="CHEBI:15378"/>
        <dbReference type="ChEBI" id="CHEBI:29032"/>
        <dbReference type="ChEBI" id="CHEBI:30616"/>
        <dbReference type="ChEBI" id="CHEBI:456216"/>
        <dbReference type="EC" id="2.7.1.33"/>
    </reaction>
</comment>
<feature type="binding site" evidence="16">
    <location>
        <position position="186"/>
    </location>
    <ligand>
        <name>substrate</name>
    </ligand>
</feature>
<evidence type="ECO:0000313" key="17">
    <source>
        <dbReference type="EMBL" id="GAO98565.1"/>
    </source>
</evidence>